<organism evidence="2 3">
    <name type="scientific">Rubroshorea leprosula</name>
    <dbReference type="NCBI Taxonomy" id="152421"/>
    <lineage>
        <taxon>Eukaryota</taxon>
        <taxon>Viridiplantae</taxon>
        <taxon>Streptophyta</taxon>
        <taxon>Embryophyta</taxon>
        <taxon>Tracheophyta</taxon>
        <taxon>Spermatophyta</taxon>
        <taxon>Magnoliopsida</taxon>
        <taxon>eudicotyledons</taxon>
        <taxon>Gunneridae</taxon>
        <taxon>Pentapetalae</taxon>
        <taxon>rosids</taxon>
        <taxon>malvids</taxon>
        <taxon>Malvales</taxon>
        <taxon>Dipterocarpaceae</taxon>
        <taxon>Rubroshorea</taxon>
    </lineage>
</organism>
<evidence type="ECO:0000313" key="3">
    <source>
        <dbReference type="Proteomes" id="UP001054252"/>
    </source>
</evidence>
<sequence>MHDLLDSNGRILMHMVLVFFPSVTVPYIVRTILMFNWVIEKVNHQIKCLQSWIVVVKSKIQEALMLFWQSTIRPLLDPIIEKMNNLSEALKMYLTDDASLVVKNSKYFIEGGAAQQIQHQTSPGLSVILRLPTDFGFFGFIIGVVGSITYNRFGLKFPTWIVACICYLLFCLKSWLEKHWLDFEEDLPLPSTCTIGSACLIRSFPRSVILLALSCSARDDIRPQLLQRIISYITATLYGIWWAARLIRGAPTDDRLPPYTRFTRRTHYAYYRFMIFSLAFDFLYVLGISVATSVPWPSITLIMFGDMFIYARSYRGYI</sequence>
<feature type="transmembrane region" description="Helical" evidence="1">
    <location>
        <begin position="131"/>
        <end position="150"/>
    </location>
</feature>
<dbReference type="EMBL" id="BPVZ01000151">
    <property type="protein sequence ID" value="GKV41634.1"/>
    <property type="molecule type" value="Genomic_DNA"/>
</dbReference>
<feature type="transmembrane region" description="Helical" evidence="1">
    <location>
        <begin position="268"/>
        <end position="288"/>
    </location>
</feature>
<protein>
    <submittedName>
        <fullName evidence="2">Uncharacterized protein</fullName>
    </submittedName>
</protein>
<keyword evidence="1" id="KW-0472">Membrane</keyword>
<evidence type="ECO:0000313" key="2">
    <source>
        <dbReference type="EMBL" id="GKV41634.1"/>
    </source>
</evidence>
<dbReference type="AlphaFoldDB" id="A0AAV5LXW1"/>
<name>A0AAV5LXW1_9ROSI</name>
<reference evidence="2 3" key="1">
    <citation type="journal article" date="2021" name="Commun. Biol.">
        <title>The genome of Shorea leprosula (Dipterocarpaceae) highlights the ecological relevance of drought in aseasonal tropical rainforests.</title>
        <authorList>
            <person name="Ng K.K.S."/>
            <person name="Kobayashi M.J."/>
            <person name="Fawcett J.A."/>
            <person name="Hatakeyama M."/>
            <person name="Paape T."/>
            <person name="Ng C.H."/>
            <person name="Ang C.C."/>
            <person name="Tnah L.H."/>
            <person name="Lee C.T."/>
            <person name="Nishiyama T."/>
            <person name="Sese J."/>
            <person name="O'Brien M.J."/>
            <person name="Copetti D."/>
            <person name="Mohd Noor M.I."/>
            <person name="Ong R.C."/>
            <person name="Putra M."/>
            <person name="Sireger I.Z."/>
            <person name="Indrioko S."/>
            <person name="Kosugi Y."/>
            <person name="Izuno A."/>
            <person name="Isagi Y."/>
            <person name="Lee S.L."/>
            <person name="Shimizu K.K."/>
        </authorList>
    </citation>
    <scope>NUCLEOTIDE SEQUENCE [LARGE SCALE GENOMIC DNA]</scope>
    <source>
        <strain evidence="2">214</strain>
    </source>
</reference>
<proteinExistence type="predicted"/>
<feature type="transmembrane region" description="Helical" evidence="1">
    <location>
        <begin position="157"/>
        <end position="176"/>
    </location>
</feature>
<feature type="transmembrane region" description="Helical" evidence="1">
    <location>
        <begin position="294"/>
        <end position="311"/>
    </location>
</feature>
<dbReference type="Proteomes" id="UP001054252">
    <property type="component" value="Unassembled WGS sequence"/>
</dbReference>
<keyword evidence="3" id="KW-1185">Reference proteome</keyword>
<keyword evidence="1" id="KW-0812">Transmembrane</keyword>
<feature type="transmembrane region" description="Helical" evidence="1">
    <location>
        <begin position="12"/>
        <end position="29"/>
    </location>
</feature>
<comment type="caution">
    <text evidence="2">The sequence shown here is derived from an EMBL/GenBank/DDBJ whole genome shotgun (WGS) entry which is preliminary data.</text>
</comment>
<evidence type="ECO:0000256" key="1">
    <source>
        <dbReference type="SAM" id="Phobius"/>
    </source>
</evidence>
<accession>A0AAV5LXW1</accession>
<gene>
    <name evidence="2" type="ORF">SLEP1_g49140</name>
</gene>
<keyword evidence="1" id="KW-1133">Transmembrane helix</keyword>